<dbReference type="Gene3D" id="1.20.1250.20">
    <property type="entry name" value="MFS general substrate transporter like domains"/>
    <property type="match status" value="1"/>
</dbReference>
<evidence type="ECO:0000256" key="1">
    <source>
        <dbReference type="ARBA" id="ARBA00004141"/>
    </source>
</evidence>
<evidence type="ECO:0000256" key="5">
    <source>
        <dbReference type="ARBA" id="ARBA00024362"/>
    </source>
</evidence>
<dbReference type="InterPro" id="IPR050382">
    <property type="entry name" value="MFS_Na/Anion_cotransporter"/>
</dbReference>
<protein>
    <recommendedName>
        <fullName evidence="7">Major facilitator superfamily (MFS) profile domain-containing protein</fullName>
    </recommendedName>
</protein>
<comment type="similarity">
    <text evidence="5">Belongs to the major facilitator superfamily. Sodium/anion cotransporter (TC 2.A.1.14) family.</text>
</comment>
<comment type="caution">
    <text evidence="6">The sequence shown here is derived from an EMBL/GenBank/DDBJ whole genome shotgun (WGS) entry which is preliminary data.</text>
</comment>
<comment type="subcellular location">
    <subcellularLocation>
        <location evidence="1">Membrane</location>
        <topology evidence="1">Multi-pass membrane protein</topology>
    </subcellularLocation>
</comment>
<evidence type="ECO:0000313" key="6">
    <source>
        <dbReference type="EMBL" id="KAF2560519.1"/>
    </source>
</evidence>
<dbReference type="InterPro" id="IPR036259">
    <property type="entry name" value="MFS_trans_sf"/>
</dbReference>
<evidence type="ECO:0000256" key="3">
    <source>
        <dbReference type="ARBA" id="ARBA00022989"/>
    </source>
</evidence>
<dbReference type="SUPFAM" id="SSF103473">
    <property type="entry name" value="MFS general substrate transporter"/>
    <property type="match status" value="1"/>
</dbReference>
<dbReference type="EMBL" id="QGKY02001250">
    <property type="protein sequence ID" value="KAF2560519.1"/>
    <property type="molecule type" value="Genomic_DNA"/>
</dbReference>
<proteinExistence type="inferred from homology"/>
<keyword evidence="3" id="KW-1133">Transmembrane helix</keyword>
<gene>
    <name evidence="6" type="ORF">F2Q70_00014556</name>
</gene>
<dbReference type="GO" id="GO:0022857">
    <property type="term" value="F:transmembrane transporter activity"/>
    <property type="evidence" value="ECO:0007669"/>
    <property type="project" value="InterPro"/>
</dbReference>
<dbReference type="Pfam" id="PF07690">
    <property type="entry name" value="MFS_1"/>
    <property type="match status" value="1"/>
</dbReference>
<keyword evidence="2" id="KW-0812">Transmembrane</keyword>
<name>A0A8S9HQP9_BRACR</name>
<dbReference type="InterPro" id="IPR011701">
    <property type="entry name" value="MFS"/>
</dbReference>
<dbReference type="PANTHER" id="PTHR11662">
    <property type="entry name" value="SOLUTE CARRIER FAMILY 17"/>
    <property type="match status" value="1"/>
</dbReference>
<dbReference type="PANTHER" id="PTHR11662:SF243">
    <property type="entry name" value="ANION TRANSPORTER 6, CHLOROPLASTIC-RELATED"/>
    <property type="match status" value="1"/>
</dbReference>
<dbReference type="AlphaFoldDB" id="A0A8S9HQP9"/>
<evidence type="ECO:0000256" key="2">
    <source>
        <dbReference type="ARBA" id="ARBA00022692"/>
    </source>
</evidence>
<evidence type="ECO:0000256" key="4">
    <source>
        <dbReference type="ARBA" id="ARBA00023136"/>
    </source>
</evidence>
<dbReference type="GO" id="GO:0016020">
    <property type="term" value="C:membrane"/>
    <property type="evidence" value="ECO:0007669"/>
    <property type="project" value="UniProtKB-SubCell"/>
</dbReference>
<keyword evidence="4" id="KW-0472">Membrane</keyword>
<sequence length="373" mass="41463">MLMVPFNFCLSTGRYLLGSAQGPLLLAPPIIQTFNWESVFYLFGLLGIGWFIGFQFLGEEEVSHRGDETTTSHKPENTTREELGNSLKEIPWKSFFKSSAVWAMIYTHFCGSWGHYTCLSWLPTYFSEALSLNLRDAAWVSILPPLASIFVTSLASQFADYLISNGVETTTVRKICQTIAFLAPAICMTLSSVDIGLPPWEIAGILTAGLALSSFALSVMAATGRRSNGSSVLYPHSSSHRHQRSASPCNINLRLKRFSLGNSPNPNPPSSAVRKCSCSPTTHPGSFRCGFHRRLENEKSKALASSKSGDSGLYLRKLALANSLARIGSVEAERFRKYLTESIVKPSSLLIRRRFEFRPRLSRFYVMHKDPKD</sequence>
<reference evidence="6" key="1">
    <citation type="submission" date="2019-12" db="EMBL/GenBank/DDBJ databases">
        <title>Genome sequencing and annotation of Brassica cretica.</title>
        <authorList>
            <person name="Studholme D.J."/>
            <person name="Sarris P.F."/>
        </authorList>
    </citation>
    <scope>NUCLEOTIDE SEQUENCE</scope>
    <source>
        <strain evidence="6">PFS-102/07</strain>
        <tissue evidence="6">Leaf</tissue>
    </source>
</reference>
<organism evidence="6">
    <name type="scientific">Brassica cretica</name>
    <name type="common">Mustard</name>
    <dbReference type="NCBI Taxonomy" id="69181"/>
    <lineage>
        <taxon>Eukaryota</taxon>
        <taxon>Viridiplantae</taxon>
        <taxon>Streptophyta</taxon>
        <taxon>Embryophyta</taxon>
        <taxon>Tracheophyta</taxon>
        <taxon>Spermatophyta</taxon>
        <taxon>Magnoliopsida</taxon>
        <taxon>eudicotyledons</taxon>
        <taxon>Gunneridae</taxon>
        <taxon>Pentapetalae</taxon>
        <taxon>rosids</taxon>
        <taxon>malvids</taxon>
        <taxon>Brassicales</taxon>
        <taxon>Brassicaceae</taxon>
        <taxon>Brassiceae</taxon>
        <taxon>Brassica</taxon>
    </lineage>
</organism>
<accession>A0A8S9HQP9</accession>
<evidence type="ECO:0008006" key="7">
    <source>
        <dbReference type="Google" id="ProtNLM"/>
    </source>
</evidence>